<accession>A0A8T3VMM9</accession>
<proteinExistence type="predicted"/>
<dbReference type="RefSeq" id="WP_303737127.1">
    <property type="nucleotide sequence ID" value="NZ_SUTE01000054.1"/>
</dbReference>
<reference evidence="1" key="1">
    <citation type="submission" date="2019-04" db="EMBL/GenBank/DDBJ databases">
        <title>Evolution of Biomass-Degrading Anaerobic Consortia Revealed by Metagenomics.</title>
        <authorList>
            <person name="Peng X."/>
        </authorList>
    </citation>
    <scope>NUCLEOTIDE SEQUENCE</scope>
    <source>
        <strain evidence="1">SIG12</strain>
    </source>
</reference>
<dbReference type="EMBL" id="SUTE01000054">
    <property type="protein sequence ID" value="MBE6505474.1"/>
    <property type="molecule type" value="Genomic_DNA"/>
</dbReference>
<evidence type="ECO:0000313" key="1">
    <source>
        <dbReference type="EMBL" id="MBE6505474.1"/>
    </source>
</evidence>
<evidence type="ECO:0000313" key="2">
    <source>
        <dbReference type="Proteomes" id="UP000762703"/>
    </source>
</evidence>
<organism evidence="1 2">
    <name type="scientific">Methanobrevibacter millerae</name>
    <dbReference type="NCBI Taxonomy" id="230361"/>
    <lineage>
        <taxon>Archaea</taxon>
        <taxon>Methanobacteriati</taxon>
        <taxon>Methanobacteriota</taxon>
        <taxon>Methanomada group</taxon>
        <taxon>Methanobacteria</taxon>
        <taxon>Methanobacteriales</taxon>
        <taxon>Methanobacteriaceae</taxon>
        <taxon>Methanobrevibacter</taxon>
    </lineage>
</organism>
<sequence length="94" mass="10710">MTDVFEKNNIELPTIEDADEMDNPPILARFTNGDWNWYVIAGKKLDNDDYLLYGLVDGIYKEVGTFTLSQIENVSATLTPDFDTIGLYDLKNQL</sequence>
<name>A0A8T3VMM9_9EURY</name>
<dbReference type="Proteomes" id="UP000762703">
    <property type="component" value="Unassembled WGS sequence"/>
</dbReference>
<dbReference type="AlphaFoldDB" id="A0A8T3VMM9"/>
<gene>
    <name evidence="1" type="ORF">E7Z73_07035</name>
</gene>
<protein>
    <submittedName>
        <fullName evidence="1">Uncharacterized protein</fullName>
    </submittedName>
</protein>
<comment type="caution">
    <text evidence="1">The sequence shown here is derived from an EMBL/GenBank/DDBJ whole genome shotgun (WGS) entry which is preliminary data.</text>
</comment>